<dbReference type="InterPro" id="IPR011989">
    <property type="entry name" value="ARM-like"/>
</dbReference>
<organism evidence="1">
    <name type="scientific">Phaeomonas parva</name>
    <dbReference type="NCBI Taxonomy" id="124430"/>
    <lineage>
        <taxon>Eukaryota</taxon>
        <taxon>Sar</taxon>
        <taxon>Stramenopiles</taxon>
        <taxon>Ochrophyta</taxon>
        <taxon>Pinguiophyceae</taxon>
        <taxon>Pinguiochrysidales</taxon>
        <taxon>Pinguiochrysidaceae</taxon>
        <taxon>Phaeomonas</taxon>
    </lineage>
</organism>
<sequence>MAEDLRSLLDALLQPNNDLRNAAEVAFREQLAAAPAPLARGLAELGLNGVPAAAGPDLGRQQLAVMLLGKVLVDKAGGSIGVGTGIGVGAVRWPALRGQQPEMQGALLTAMSSHPSPIIRKATCDVAGTFALSLHAELEDPSQTPWPELLAFALGAAGGLSDSVVARESAVRILANIVDVLAALEPQALVRTLEANLNYGLGGGGAGGADLGSICKIHELSVSAFTMLMEYLPDDVPHELFQPLLPLSLTAAAGLATLSALGAPAEGACDALENIAAVAVSSSVMPNQPKGRGAA</sequence>
<reference evidence="1" key="1">
    <citation type="submission" date="2021-01" db="EMBL/GenBank/DDBJ databases">
        <authorList>
            <person name="Corre E."/>
            <person name="Pelletier E."/>
            <person name="Niang G."/>
            <person name="Scheremetjew M."/>
            <person name="Finn R."/>
            <person name="Kale V."/>
            <person name="Holt S."/>
            <person name="Cochrane G."/>
            <person name="Meng A."/>
            <person name="Brown T."/>
            <person name="Cohen L."/>
        </authorList>
    </citation>
    <scope>NUCLEOTIDE SEQUENCE</scope>
    <source>
        <strain evidence="1">CCMP2877</strain>
    </source>
</reference>
<accession>A0A7S1XPA7</accession>
<proteinExistence type="predicted"/>
<protein>
    <recommendedName>
        <fullName evidence="2">Importin N-terminal domain-containing protein</fullName>
    </recommendedName>
</protein>
<evidence type="ECO:0008006" key="2">
    <source>
        <dbReference type="Google" id="ProtNLM"/>
    </source>
</evidence>
<dbReference type="SUPFAM" id="SSF48371">
    <property type="entry name" value="ARM repeat"/>
    <property type="match status" value="1"/>
</dbReference>
<gene>
    <name evidence="1" type="ORF">PPAR1163_LOCUS8741</name>
</gene>
<dbReference type="Gene3D" id="1.25.10.10">
    <property type="entry name" value="Leucine-rich Repeat Variant"/>
    <property type="match status" value="1"/>
</dbReference>
<dbReference type="EMBL" id="HBGJ01013747">
    <property type="protein sequence ID" value="CAD9250380.1"/>
    <property type="molecule type" value="Transcribed_RNA"/>
</dbReference>
<name>A0A7S1XPA7_9STRA</name>
<dbReference type="InterPro" id="IPR016024">
    <property type="entry name" value="ARM-type_fold"/>
</dbReference>
<evidence type="ECO:0000313" key="1">
    <source>
        <dbReference type="EMBL" id="CAD9250380.1"/>
    </source>
</evidence>
<dbReference type="AlphaFoldDB" id="A0A7S1XPA7"/>